<feature type="compositionally biased region" description="Basic residues" evidence="1">
    <location>
        <begin position="419"/>
        <end position="432"/>
    </location>
</feature>
<evidence type="ECO:0000313" key="8">
    <source>
        <dbReference type="Proteomes" id="UP000319004"/>
    </source>
</evidence>
<dbReference type="PANTHER" id="PTHR33258">
    <property type="entry name" value="TRANSPOSASE INSL FOR INSERTION SEQUENCE ELEMENT IS186A-RELATED"/>
    <property type="match status" value="1"/>
</dbReference>
<dbReference type="EMBL" id="CP037423">
    <property type="protein sequence ID" value="QDV47951.1"/>
    <property type="molecule type" value="Genomic_DNA"/>
</dbReference>
<organism evidence="4 8">
    <name type="scientific">Stieleria neptunia</name>
    <dbReference type="NCBI Taxonomy" id="2527979"/>
    <lineage>
        <taxon>Bacteria</taxon>
        <taxon>Pseudomonadati</taxon>
        <taxon>Planctomycetota</taxon>
        <taxon>Planctomycetia</taxon>
        <taxon>Pirellulales</taxon>
        <taxon>Pirellulaceae</taxon>
        <taxon>Stieleria</taxon>
    </lineage>
</organism>
<feature type="region of interest" description="Disordered" evidence="1">
    <location>
        <begin position="418"/>
        <end position="440"/>
    </location>
</feature>
<name>A0A518HM25_9BACT</name>
<dbReference type="InterPro" id="IPR002559">
    <property type="entry name" value="Transposase_11"/>
</dbReference>
<evidence type="ECO:0000313" key="6">
    <source>
        <dbReference type="EMBL" id="QDV47657.1"/>
    </source>
</evidence>
<gene>
    <name evidence="3" type="ORF">Enr13x_04060</name>
    <name evidence="4" type="ORF">Enr13x_17210</name>
    <name evidence="5" type="ORF">Enr13x_35160</name>
    <name evidence="6" type="ORF">Enr13x_75680</name>
    <name evidence="7" type="ORF">Enr13x_78630</name>
</gene>
<evidence type="ECO:0000313" key="7">
    <source>
        <dbReference type="EMBL" id="QDV47951.1"/>
    </source>
</evidence>
<evidence type="ECO:0000259" key="2">
    <source>
        <dbReference type="Pfam" id="PF01609"/>
    </source>
</evidence>
<reference evidence="4 8" key="1">
    <citation type="submission" date="2019-03" db="EMBL/GenBank/DDBJ databases">
        <title>Deep-cultivation of Planctomycetes and their phenomic and genomic characterization uncovers novel biology.</title>
        <authorList>
            <person name="Wiegand S."/>
            <person name="Jogler M."/>
            <person name="Boedeker C."/>
            <person name="Pinto D."/>
            <person name="Vollmers J."/>
            <person name="Rivas-Marin E."/>
            <person name="Kohn T."/>
            <person name="Peeters S.H."/>
            <person name="Heuer A."/>
            <person name="Rast P."/>
            <person name="Oberbeckmann S."/>
            <person name="Bunk B."/>
            <person name="Jeske O."/>
            <person name="Meyerdierks A."/>
            <person name="Storesund J.E."/>
            <person name="Kallscheuer N."/>
            <person name="Luecker S."/>
            <person name="Lage O.M."/>
            <person name="Pohl T."/>
            <person name="Merkel B.J."/>
            <person name="Hornburger P."/>
            <person name="Mueller R.-W."/>
            <person name="Bruemmer F."/>
            <person name="Labrenz M."/>
            <person name="Spormann A.M."/>
            <person name="Op den Camp H."/>
            <person name="Overmann J."/>
            <person name="Amann R."/>
            <person name="Jetten M.S.M."/>
            <person name="Mascher T."/>
            <person name="Medema M.H."/>
            <person name="Devos D.P."/>
            <person name="Kaster A.-K."/>
            <person name="Ovreas L."/>
            <person name="Rohde M."/>
            <person name="Galperin M.Y."/>
            <person name="Jogler C."/>
        </authorList>
    </citation>
    <scope>NUCLEOTIDE SEQUENCE [LARGE SCALE GENOMIC DNA]</scope>
    <source>
        <strain evidence="4 8">Enr13</strain>
    </source>
</reference>
<dbReference type="GO" id="GO:0006313">
    <property type="term" value="P:DNA transposition"/>
    <property type="evidence" value="ECO:0007669"/>
    <property type="project" value="InterPro"/>
</dbReference>
<evidence type="ECO:0000313" key="5">
    <source>
        <dbReference type="EMBL" id="QDV43659.1"/>
    </source>
</evidence>
<dbReference type="KEGG" id="snep:Enr13x_17210"/>
<dbReference type="KEGG" id="snep:Enr13x_75680"/>
<dbReference type="OrthoDB" id="231179at2"/>
<proteinExistence type="predicted"/>
<dbReference type="PANTHER" id="PTHR33258:SF1">
    <property type="entry name" value="TRANSPOSASE INSL FOR INSERTION SEQUENCE ELEMENT IS186A-RELATED"/>
    <property type="match status" value="1"/>
</dbReference>
<evidence type="ECO:0000256" key="1">
    <source>
        <dbReference type="SAM" id="MobiDB-lite"/>
    </source>
</evidence>
<evidence type="ECO:0000313" key="4">
    <source>
        <dbReference type="EMBL" id="QDV41878.1"/>
    </source>
</evidence>
<dbReference type="SUPFAM" id="SSF53098">
    <property type="entry name" value="Ribonuclease H-like"/>
    <property type="match status" value="1"/>
</dbReference>
<evidence type="ECO:0000313" key="3">
    <source>
        <dbReference type="EMBL" id="QDV40600.1"/>
    </source>
</evidence>
<dbReference type="GO" id="GO:0003677">
    <property type="term" value="F:DNA binding"/>
    <property type="evidence" value="ECO:0007669"/>
    <property type="project" value="InterPro"/>
</dbReference>
<dbReference type="KEGG" id="snep:Enr13x_78630"/>
<dbReference type="AlphaFoldDB" id="A0A518HM25"/>
<accession>A0A518HM25</accession>
<dbReference type="KEGG" id="snep:Enr13x_35160"/>
<keyword evidence="8" id="KW-1185">Reference proteome</keyword>
<protein>
    <submittedName>
        <fullName evidence="4">Transposase DDE domain protein</fullName>
    </submittedName>
</protein>
<sequence length="448" mass="50381">MSSKVFDRFVTKAPFAVMTRALTQDFIGSDLQLVFDNNREKQYEYLATFQAVAMTVADVALNFSENFNQAYKEHKENLDVSRQSFYAKTRGIEPAVSESLVSHAAKRTIQMQDAMGFTPWELLPGYRCLSIDGNVLAKSDKRLKDLRDVKGAPLPGKLVARFDLQRQVFDRAYVLLDGHAQESTCCDRIVDDIQPNDVVIADRHYCIVPFLNKLAQSKSFFVIRQHGRLKGVLLGKRKRIGRSSTGVVYEQALKLSAAEDAMVVRRITVILDSPTRDGDEEIHVLTNLPATVSAKDVAEVYRHRWEEETAFNILQMTLTCEKSGVGHPKAATFLFCMSLLAFNLRQTIFAALFATHDESEVEAISHFHVSKNVSDKTEGMLIAITEDEWAELIPTTIKGLVAMLKKIARTIDLKEYRKSVRGPKKKKPHRSRNVASSHVSTAKLLGLT</sequence>
<dbReference type="EMBL" id="CP037423">
    <property type="protein sequence ID" value="QDV40600.1"/>
    <property type="molecule type" value="Genomic_DNA"/>
</dbReference>
<dbReference type="Proteomes" id="UP000319004">
    <property type="component" value="Chromosome"/>
</dbReference>
<dbReference type="EMBL" id="CP037423">
    <property type="protein sequence ID" value="QDV43659.1"/>
    <property type="molecule type" value="Genomic_DNA"/>
</dbReference>
<dbReference type="EMBL" id="CP037423">
    <property type="protein sequence ID" value="QDV47657.1"/>
    <property type="molecule type" value="Genomic_DNA"/>
</dbReference>
<dbReference type="InterPro" id="IPR012337">
    <property type="entry name" value="RNaseH-like_sf"/>
</dbReference>
<dbReference type="Pfam" id="PF01609">
    <property type="entry name" value="DDE_Tnp_1"/>
    <property type="match status" value="1"/>
</dbReference>
<dbReference type="GO" id="GO:0004803">
    <property type="term" value="F:transposase activity"/>
    <property type="evidence" value="ECO:0007669"/>
    <property type="project" value="InterPro"/>
</dbReference>
<feature type="domain" description="Transposase IS4-like" evidence="2">
    <location>
        <begin position="172"/>
        <end position="344"/>
    </location>
</feature>
<dbReference type="EMBL" id="CP037423">
    <property type="protein sequence ID" value="QDV41878.1"/>
    <property type="molecule type" value="Genomic_DNA"/>
</dbReference>
<dbReference type="KEGG" id="snep:Enr13x_04060"/>